<gene>
    <name evidence="12" type="ORF">SAPINGB_P002697</name>
</gene>
<evidence type="ECO:0008006" key="14">
    <source>
        <dbReference type="Google" id="ProtNLM"/>
    </source>
</evidence>
<evidence type="ECO:0000256" key="10">
    <source>
        <dbReference type="RuleBase" id="RU004335"/>
    </source>
</evidence>
<comment type="subcellular location">
    <subcellularLocation>
        <location evidence="1">Secreted</location>
        <location evidence="1">Cell wall</location>
    </subcellularLocation>
</comment>
<organism evidence="12 13">
    <name type="scientific">Magnusiomyces paraingens</name>
    <dbReference type="NCBI Taxonomy" id="2606893"/>
    <lineage>
        <taxon>Eukaryota</taxon>
        <taxon>Fungi</taxon>
        <taxon>Dikarya</taxon>
        <taxon>Ascomycota</taxon>
        <taxon>Saccharomycotina</taxon>
        <taxon>Dipodascomycetes</taxon>
        <taxon>Dipodascales</taxon>
        <taxon>Dipodascaceae</taxon>
        <taxon>Magnusiomyces</taxon>
    </lineage>
</organism>
<dbReference type="PANTHER" id="PTHR16631">
    <property type="entry name" value="GLUCAN 1,3-BETA-GLUCOSIDASE"/>
    <property type="match status" value="1"/>
</dbReference>
<evidence type="ECO:0000256" key="9">
    <source>
        <dbReference type="ARBA" id="ARBA00023316"/>
    </source>
</evidence>
<dbReference type="Gene3D" id="3.20.20.80">
    <property type="entry name" value="Glycosidases"/>
    <property type="match status" value="1"/>
</dbReference>
<keyword evidence="8" id="KW-0326">Glycosidase</keyword>
<dbReference type="AlphaFoldDB" id="A0A5E8BNH4"/>
<evidence type="ECO:0000256" key="3">
    <source>
        <dbReference type="ARBA" id="ARBA00022512"/>
    </source>
</evidence>
<dbReference type="SUPFAM" id="SSF51445">
    <property type="entry name" value="(Trans)glycosidases"/>
    <property type="match status" value="1"/>
</dbReference>
<keyword evidence="5 11" id="KW-0732">Signal</keyword>
<sequence>MFFSKTAVAAAIAFSSLLGAVVAQPIHHAHNLHKREANPDVVVVVITNYVDSEGNIISVGTEGVAAPSATSSSAAAVVAPSSEVVVVSSSTAAAAAPSSSSVASVVVPVASSSSSSSVAAATSTGSSGYTSGSTSSAGAKGVVYSPYKTGGCKTADEVKSDLAQLTGYDVIRLYGVDCDQVTNVKAALADGQKLFLGIYDVANLQSGLETLIAAIGGDWDLVHTVSIGNELVNSGSATVDQIASYVSAARPILTAGGYSGPVVSVDTFIAVINNPGLCDISDYMAVNAHCYFDGGYSSSEAGSWTLEQIQRVWTACSGKKDVFISEAGWPWAGETNGKAVASYDDQAAAISAIKSAVGTDTILFTAFNDLWKSPGLYSIEQNFGLYGTSN</sequence>
<dbReference type="GO" id="GO:0005576">
    <property type="term" value="C:extracellular region"/>
    <property type="evidence" value="ECO:0007669"/>
    <property type="project" value="UniProtKB-ARBA"/>
</dbReference>
<dbReference type="GO" id="GO:0009277">
    <property type="term" value="C:fungal-type cell wall"/>
    <property type="evidence" value="ECO:0007669"/>
    <property type="project" value="UniProtKB-ARBA"/>
</dbReference>
<evidence type="ECO:0000256" key="4">
    <source>
        <dbReference type="ARBA" id="ARBA00022525"/>
    </source>
</evidence>
<dbReference type="GO" id="GO:0009986">
    <property type="term" value="C:cell surface"/>
    <property type="evidence" value="ECO:0007669"/>
    <property type="project" value="TreeGrafter"/>
</dbReference>
<keyword evidence="13" id="KW-1185">Reference proteome</keyword>
<comment type="similarity">
    <text evidence="2 10">Belongs to the glycosyl hydrolase 17 family.</text>
</comment>
<dbReference type="EMBL" id="CABVLU010000002">
    <property type="protein sequence ID" value="VVT50303.1"/>
    <property type="molecule type" value="Genomic_DNA"/>
</dbReference>
<dbReference type="PANTHER" id="PTHR16631:SF14">
    <property type="entry name" value="FAMILY 17 GLUCOSIDASE SCW10-RELATED"/>
    <property type="match status" value="1"/>
</dbReference>
<keyword evidence="6" id="KW-0378">Hydrolase</keyword>
<dbReference type="OrthoDB" id="941679at2759"/>
<dbReference type="GO" id="GO:0042973">
    <property type="term" value="F:glucan endo-1,3-beta-D-glucosidase activity"/>
    <property type="evidence" value="ECO:0007669"/>
    <property type="project" value="TreeGrafter"/>
</dbReference>
<evidence type="ECO:0000256" key="5">
    <source>
        <dbReference type="ARBA" id="ARBA00022729"/>
    </source>
</evidence>
<proteinExistence type="inferred from homology"/>
<dbReference type="GO" id="GO:0071555">
    <property type="term" value="P:cell wall organization"/>
    <property type="evidence" value="ECO:0007669"/>
    <property type="project" value="UniProtKB-KW"/>
</dbReference>
<dbReference type="InterPro" id="IPR000490">
    <property type="entry name" value="Glyco_hydro_17"/>
</dbReference>
<dbReference type="InterPro" id="IPR050732">
    <property type="entry name" value="Beta-glucan_modifiers"/>
</dbReference>
<protein>
    <recommendedName>
        <fullName evidence="14">Glycoside hydrolase family 17 protein</fullName>
    </recommendedName>
</protein>
<keyword evidence="3" id="KW-0134">Cell wall</keyword>
<dbReference type="RefSeq" id="XP_031853306.1">
    <property type="nucleotide sequence ID" value="XM_031997415.1"/>
</dbReference>
<evidence type="ECO:0000256" key="11">
    <source>
        <dbReference type="SAM" id="SignalP"/>
    </source>
</evidence>
<evidence type="ECO:0000256" key="2">
    <source>
        <dbReference type="ARBA" id="ARBA00008773"/>
    </source>
</evidence>
<evidence type="ECO:0000256" key="7">
    <source>
        <dbReference type="ARBA" id="ARBA00023180"/>
    </source>
</evidence>
<evidence type="ECO:0000313" key="12">
    <source>
        <dbReference type="EMBL" id="VVT50303.1"/>
    </source>
</evidence>
<accession>A0A5E8BNH4</accession>
<dbReference type="FunFam" id="3.20.20.80:FF:000111">
    <property type="entry name" value="Soluble cell wall protein"/>
    <property type="match status" value="1"/>
</dbReference>
<keyword evidence="7" id="KW-0325">Glycoprotein</keyword>
<dbReference type="Proteomes" id="UP000398389">
    <property type="component" value="Unassembled WGS sequence"/>
</dbReference>
<reference evidence="12 13" key="1">
    <citation type="submission" date="2019-09" db="EMBL/GenBank/DDBJ databases">
        <authorList>
            <person name="Brejova B."/>
        </authorList>
    </citation>
    <scope>NUCLEOTIDE SEQUENCE [LARGE SCALE GENOMIC DNA]</scope>
</reference>
<dbReference type="InterPro" id="IPR017853">
    <property type="entry name" value="GH"/>
</dbReference>
<keyword evidence="9" id="KW-0961">Cell wall biogenesis/degradation</keyword>
<evidence type="ECO:0000256" key="1">
    <source>
        <dbReference type="ARBA" id="ARBA00004191"/>
    </source>
</evidence>
<evidence type="ECO:0000313" key="13">
    <source>
        <dbReference type="Proteomes" id="UP000398389"/>
    </source>
</evidence>
<evidence type="ECO:0000256" key="6">
    <source>
        <dbReference type="ARBA" id="ARBA00022801"/>
    </source>
</evidence>
<feature type="signal peptide" evidence="11">
    <location>
        <begin position="1"/>
        <end position="23"/>
    </location>
</feature>
<feature type="chain" id="PRO_5022757912" description="Glycoside hydrolase family 17 protein" evidence="11">
    <location>
        <begin position="24"/>
        <end position="390"/>
    </location>
</feature>
<dbReference type="Pfam" id="PF00332">
    <property type="entry name" value="Glyco_hydro_17"/>
    <property type="match status" value="1"/>
</dbReference>
<dbReference type="GO" id="GO:0005975">
    <property type="term" value="P:carbohydrate metabolic process"/>
    <property type="evidence" value="ECO:0007669"/>
    <property type="project" value="InterPro"/>
</dbReference>
<dbReference type="GeneID" id="43581515"/>
<keyword evidence="4" id="KW-0964">Secreted</keyword>
<evidence type="ECO:0000256" key="8">
    <source>
        <dbReference type="ARBA" id="ARBA00023295"/>
    </source>
</evidence>
<name>A0A5E8BNH4_9ASCO</name>